<evidence type="ECO:0000313" key="4">
    <source>
        <dbReference type="Proteomes" id="UP001320245"/>
    </source>
</evidence>
<keyword evidence="2" id="KW-0472">Membrane</keyword>
<comment type="caution">
    <text evidence="3">The sequence shown here is derived from an EMBL/GenBank/DDBJ whole genome shotgun (WGS) entry which is preliminary data.</text>
</comment>
<dbReference type="EMBL" id="JAJSPL020000001">
    <property type="protein sequence ID" value="KAK7749432.1"/>
    <property type="molecule type" value="Genomic_DNA"/>
</dbReference>
<evidence type="ECO:0008006" key="5">
    <source>
        <dbReference type="Google" id="ProtNLM"/>
    </source>
</evidence>
<keyword evidence="2" id="KW-1133">Transmembrane helix</keyword>
<sequence length="247" mass="26259">MAGSGIALKILQWFNRGVLFCCSALILGLTSYYLAAFADHDTHIPVNLRAVEGISGGGVVYAAIGVLLVCCLAGFAFTSFLAIFLDICFVGAYIYVATVYKDGASTCTGANVKTVFGTGNASDDVSVKSDGKVPLPSNKTACRMESACLAVAIVAAVWFLVSALTEVLLARHRRKEKRFGPSPRNNYTSGYGTRKRGLFSRRPQPAAGTPYGDSVLPTHTTPDQVRESYATETTRVGDAPAATYGKY</sequence>
<feature type="transmembrane region" description="Helical" evidence="2">
    <location>
        <begin position="149"/>
        <end position="169"/>
    </location>
</feature>
<proteinExistence type="predicted"/>
<keyword evidence="4" id="KW-1185">Reference proteome</keyword>
<accession>A0AAN9YNZ0</accession>
<reference evidence="3 4" key="1">
    <citation type="journal article" date="2023" name="PLoS ONE">
        <title>Cytospora paraplurivora sp. nov. isolated from orchards with fruit tree decline syndrome in Ontario, Canada.</title>
        <authorList>
            <person name="Ilyukhin E."/>
            <person name="Nguyen H.D.T."/>
            <person name="Castle A.J."/>
            <person name="Ellouze W."/>
        </authorList>
    </citation>
    <scope>NUCLEOTIDE SEQUENCE [LARGE SCALE GENOMIC DNA]</scope>
    <source>
        <strain evidence="3 4">FDS-564</strain>
    </source>
</reference>
<feature type="transmembrane region" description="Helical" evidence="2">
    <location>
        <begin position="17"/>
        <end position="38"/>
    </location>
</feature>
<evidence type="ECO:0000256" key="1">
    <source>
        <dbReference type="SAM" id="MobiDB-lite"/>
    </source>
</evidence>
<feature type="region of interest" description="Disordered" evidence="1">
    <location>
        <begin position="178"/>
        <end position="247"/>
    </location>
</feature>
<dbReference type="AlphaFoldDB" id="A0AAN9YNZ0"/>
<organism evidence="3 4">
    <name type="scientific">Cytospora paraplurivora</name>
    <dbReference type="NCBI Taxonomy" id="2898453"/>
    <lineage>
        <taxon>Eukaryota</taxon>
        <taxon>Fungi</taxon>
        <taxon>Dikarya</taxon>
        <taxon>Ascomycota</taxon>
        <taxon>Pezizomycotina</taxon>
        <taxon>Sordariomycetes</taxon>
        <taxon>Sordariomycetidae</taxon>
        <taxon>Diaporthales</taxon>
        <taxon>Cytosporaceae</taxon>
        <taxon>Cytospora</taxon>
    </lineage>
</organism>
<evidence type="ECO:0000313" key="3">
    <source>
        <dbReference type="EMBL" id="KAK7749432.1"/>
    </source>
</evidence>
<feature type="transmembrane region" description="Helical" evidence="2">
    <location>
        <begin position="59"/>
        <end position="85"/>
    </location>
</feature>
<keyword evidence="2" id="KW-0812">Transmembrane</keyword>
<evidence type="ECO:0000256" key="2">
    <source>
        <dbReference type="SAM" id="Phobius"/>
    </source>
</evidence>
<protein>
    <recommendedName>
        <fullName evidence="5">MARVEL domain-containing protein</fullName>
    </recommendedName>
</protein>
<name>A0AAN9YNZ0_9PEZI</name>
<dbReference type="Proteomes" id="UP001320245">
    <property type="component" value="Unassembled WGS sequence"/>
</dbReference>
<gene>
    <name evidence="3" type="ORF">SLS53_000004</name>
</gene>